<comment type="caution">
    <text evidence="3">The sequence shown here is derived from an EMBL/GenBank/DDBJ whole genome shotgun (WGS) entry which is preliminary data.</text>
</comment>
<name>A0A9D4HFC5_DREPO</name>
<dbReference type="EMBL" id="JAIWYP010000013">
    <property type="protein sequence ID" value="KAH3715638.1"/>
    <property type="molecule type" value="Genomic_DNA"/>
</dbReference>
<dbReference type="AlphaFoldDB" id="A0A9D4HFC5"/>
<feature type="domain" description="Farnesoic acid O-methyl transferase" evidence="2">
    <location>
        <begin position="74"/>
        <end position="142"/>
    </location>
</feature>
<evidence type="ECO:0000313" key="3">
    <source>
        <dbReference type="EMBL" id="KAH3715638.1"/>
    </source>
</evidence>
<gene>
    <name evidence="3" type="ORF">DPMN_058350</name>
</gene>
<keyword evidence="4" id="KW-1185">Reference proteome</keyword>
<dbReference type="Pfam" id="PF12248">
    <property type="entry name" value="Methyltransf_FA"/>
    <property type="match status" value="1"/>
</dbReference>
<dbReference type="Proteomes" id="UP000828390">
    <property type="component" value="Unassembled WGS sequence"/>
</dbReference>
<dbReference type="PANTHER" id="PTHR36695:SF12">
    <property type="entry name" value="AGAP008648-PA"/>
    <property type="match status" value="1"/>
</dbReference>
<organism evidence="3 4">
    <name type="scientific">Dreissena polymorpha</name>
    <name type="common">Zebra mussel</name>
    <name type="synonym">Mytilus polymorpha</name>
    <dbReference type="NCBI Taxonomy" id="45954"/>
    <lineage>
        <taxon>Eukaryota</taxon>
        <taxon>Metazoa</taxon>
        <taxon>Spiralia</taxon>
        <taxon>Lophotrochozoa</taxon>
        <taxon>Mollusca</taxon>
        <taxon>Bivalvia</taxon>
        <taxon>Autobranchia</taxon>
        <taxon>Heteroconchia</taxon>
        <taxon>Euheterodonta</taxon>
        <taxon>Imparidentia</taxon>
        <taxon>Neoheterodontei</taxon>
        <taxon>Myida</taxon>
        <taxon>Dreissenoidea</taxon>
        <taxon>Dreissenidae</taxon>
        <taxon>Dreissena</taxon>
    </lineage>
</organism>
<evidence type="ECO:0000256" key="1">
    <source>
        <dbReference type="SAM" id="MobiDB-lite"/>
    </source>
</evidence>
<evidence type="ECO:0000259" key="2">
    <source>
        <dbReference type="Pfam" id="PF12248"/>
    </source>
</evidence>
<dbReference type="PANTHER" id="PTHR36695">
    <property type="entry name" value="AGAP008648-PA"/>
    <property type="match status" value="1"/>
</dbReference>
<reference evidence="3" key="1">
    <citation type="journal article" date="2019" name="bioRxiv">
        <title>The Genome of the Zebra Mussel, Dreissena polymorpha: A Resource for Invasive Species Research.</title>
        <authorList>
            <person name="McCartney M.A."/>
            <person name="Auch B."/>
            <person name="Kono T."/>
            <person name="Mallez S."/>
            <person name="Zhang Y."/>
            <person name="Obille A."/>
            <person name="Becker A."/>
            <person name="Abrahante J.E."/>
            <person name="Garbe J."/>
            <person name="Badalamenti J.P."/>
            <person name="Herman A."/>
            <person name="Mangelson H."/>
            <person name="Liachko I."/>
            <person name="Sullivan S."/>
            <person name="Sone E.D."/>
            <person name="Koren S."/>
            <person name="Silverstein K.A.T."/>
            <person name="Beckman K.B."/>
            <person name="Gohl D.M."/>
        </authorList>
    </citation>
    <scope>NUCLEOTIDE SEQUENCE</scope>
    <source>
        <strain evidence="3">Duluth1</strain>
        <tissue evidence="3">Whole animal</tissue>
    </source>
</reference>
<evidence type="ECO:0000313" key="4">
    <source>
        <dbReference type="Proteomes" id="UP000828390"/>
    </source>
</evidence>
<sequence length="198" mass="21482">MQWCGLNYNINGIRFSYGYGSGGTFIIPFSTHSSPHHDSSKTSDTMSHSHFGTSKSSHNGRSLTYNCPVRSGGVDYRQFNPCNDGLKINTITSLAFQTKGNNDAHILLQNNANDFDNKVVEIVIGGWSNTKSVIRNQQQGPLLCSYEVGKGSTVGGSQIMQWCGLNYNINGIRFSYGYGSGGTFIIPLSTETVFAVAG</sequence>
<reference evidence="3" key="2">
    <citation type="submission" date="2020-11" db="EMBL/GenBank/DDBJ databases">
        <authorList>
            <person name="McCartney M.A."/>
            <person name="Auch B."/>
            <person name="Kono T."/>
            <person name="Mallez S."/>
            <person name="Becker A."/>
            <person name="Gohl D.M."/>
            <person name="Silverstein K.A.T."/>
            <person name="Koren S."/>
            <person name="Bechman K.B."/>
            <person name="Herman A."/>
            <person name="Abrahante J.E."/>
            <person name="Garbe J."/>
        </authorList>
    </citation>
    <scope>NUCLEOTIDE SEQUENCE</scope>
    <source>
        <strain evidence="3">Duluth1</strain>
        <tissue evidence="3">Whole animal</tissue>
    </source>
</reference>
<feature type="compositionally biased region" description="Polar residues" evidence="1">
    <location>
        <begin position="42"/>
        <end position="59"/>
    </location>
</feature>
<proteinExistence type="predicted"/>
<feature type="region of interest" description="Disordered" evidence="1">
    <location>
        <begin position="36"/>
        <end position="59"/>
    </location>
</feature>
<accession>A0A9D4HFC5</accession>
<dbReference type="InterPro" id="IPR022041">
    <property type="entry name" value="Methyltransf_FA"/>
</dbReference>
<protein>
    <recommendedName>
        <fullName evidence="2">Farnesoic acid O-methyl transferase domain-containing protein</fullName>
    </recommendedName>
</protein>